<name>A0AAU7ZVH7_9BACT</name>
<keyword evidence="1" id="KW-0732">Signal</keyword>
<dbReference type="GO" id="GO:0030246">
    <property type="term" value="F:carbohydrate binding"/>
    <property type="evidence" value="ECO:0007669"/>
    <property type="project" value="InterPro"/>
</dbReference>
<feature type="chain" id="PRO_5043537800" evidence="1">
    <location>
        <begin position="29"/>
        <end position="160"/>
    </location>
</feature>
<protein>
    <submittedName>
        <fullName evidence="2">Carboxypeptidase-like regulatory domain-containing protein</fullName>
    </submittedName>
</protein>
<dbReference type="Pfam" id="PF13620">
    <property type="entry name" value="CarboxypepD_reg"/>
    <property type="match status" value="1"/>
</dbReference>
<organism evidence="2">
    <name type="scientific">Tunturiibacter psychrotolerans</name>
    <dbReference type="NCBI Taxonomy" id="3069686"/>
    <lineage>
        <taxon>Bacteria</taxon>
        <taxon>Pseudomonadati</taxon>
        <taxon>Acidobacteriota</taxon>
        <taxon>Terriglobia</taxon>
        <taxon>Terriglobales</taxon>
        <taxon>Acidobacteriaceae</taxon>
        <taxon>Tunturiibacter</taxon>
    </lineage>
</organism>
<dbReference type="GO" id="GO:0004180">
    <property type="term" value="F:carboxypeptidase activity"/>
    <property type="evidence" value="ECO:0007669"/>
    <property type="project" value="UniProtKB-KW"/>
</dbReference>
<feature type="signal peptide" evidence="1">
    <location>
        <begin position="1"/>
        <end position="28"/>
    </location>
</feature>
<evidence type="ECO:0000313" key="2">
    <source>
        <dbReference type="EMBL" id="XCB34927.1"/>
    </source>
</evidence>
<dbReference type="RefSeq" id="WP_353066503.1">
    <property type="nucleotide sequence ID" value="NZ_CP132942.1"/>
</dbReference>
<reference evidence="2" key="2">
    <citation type="journal article" date="2024" name="Environ. Microbiol.">
        <title>Genome analysis and description of Tunturibacter gen. nov. expands the diversity of Terriglobia in tundra soils.</title>
        <authorList>
            <person name="Messyasz A."/>
            <person name="Mannisto M.K."/>
            <person name="Kerkhof L.J."/>
            <person name="Haggblom M.M."/>
        </authorList>
    </citation>
    <scope>NUCLEOTIDE SEQUENCE</scope>
    <source>
        <strain evidence="2">X5P6</strain>
    </source>
</reference>
<dbReference type="EMBL" id="CP132942">
    <property type="protein sequence ID" value="XCB34927.1"/>
    <property type="molecule type" value="Genomic_DNA"/>
</dbReference>
<dbReference type="PROSITE" id="PS51257">
    <property type="entry name" value="PROKAR_LIPOPROTEIN"/>
    <property type="match status" value="1"/>
</dbReference>
<evidence type="ECO:0000256" key="1">
    <source>
        <dbReference type="SAM" id="SignalP"/>
    </source>
</evidence>
<keyword evidence="2" id="KW-0121">Carboxypeptidase</keyword>
<keyword evidence="2" id="KW-0378">Hydrolase</keyword>
<dbReference type="SUPFAM" id="SSF49452">
    <property type="entry name" value="Starch-binding domain-like"/>
    <property type="match status" value="1"/>
</dbReference>
<dbReference type="KEGG" id="tpsc:RBB77_08530"/>
<sequence length="160" mass="17197">MRSNTRRTFILRGSSAIFVLIVSCFLQAQSQSAILTGIVKDASGAVIPKAEIDLKDDNGQVLKTTADNSGSFTIEGTPGQYALTASSQGFEIFTETVHLTANASTEKQLVLQVGSNGCGVCVVQTEPIQLLDEPLNLLLPLKPLPPFKFRPRSPKNLHVT</sequence>
<reference evidence="2" key="1">
    <citation type="submission" date="2023-08" db="EMBL/GenBank/DDBJ databases">
        <authorList>
            <person name="Messyasz A."/>
            <person name="Mannisto M.K."/>
            <person name="Kerkhof L.J."/>
            <person name="Haggblom M."/>
        </authorList>
    </citation>
    <scope>NUCLEOTIDE SEQUENCE</scope>
    <source>
        <strain evidence="2">X5P6</strain>
    </source>
</reference>
<gene>
    <name evidence="2" type="ORF">RBB77_08530</name>
</gene>
<dbReference type="InterPro" id="IPR013784">
    <property type="entry name" value="Carb-bd-like_fold"/>
</dbReference>
<proteinExistence type="predicted"/>
<accession>A0AAU7ZVH7</accession>
<keyword evidence="2" id="KW-0645">Protease</keyword>
<dbReference type="Gene3D" id="2.60.40.1120">
    <property type="entry name" value="Carboxypeptidase-like, regulatory domain"/>
    <property type="match status" value="1"/>
</dbReference>
<dbReference type="AlphaFoldDB" id="A0AAU7ZVH7"/>